<dbReference type="Proteomes" id="UP000437562">
    <property type="component" value="Unassembled WGS sequence"/>
</dbReference>
<gene>
    <name evidence="1" type="ORF">BACI71_40382</name>
</gene>
<protein>
    <submittedName>
        <fullName evidence="1">Uncharacterized protein</fullName>
    </submittedName>
</protein>
<dbReference type="EMBL" id="CABWMC010000029">
    <property type="protein sequence ID" value="VXC60601.1"/>
    <property type="molecule type" value="Genomic_DNA"/>
</dbReference>
<proteinExistence type="predicted"/>
<dbReference type="AlphaFoldDB" id="A0A653ZYV0"/>
<evidence type="ECO:0000313" key="2">
    <source>
        <dbReference type="Proteomes" id="UP000437562"/>
    </source>
</evidence>
<dbReference type="RefSeq" id="WP_159146561.1">
    <property type="nucleotide sequence ID" value="NZ_LR733376.1"/>
</dbReference>
<evidence type="ECO:0000313" key="1">
    <source>
        <dbReference type="EMBL" id="VXC60601.1"/>
    </source>
</evidence>
<accession>A0A653ZYV0</accession>
<sequence>MIPMLKYKDTPNQTLEVELILGSMYFTIKDEYRRYVHCRFSIGRAREFVRILSNGEIAEVFDLGGDPLRVRPLKDGYLGIEMESKGMAKGFVLDKQQTQELSNWFQRVHKL</sequence>
<name>A0A653ZYV0_BACMY</name>
<reference evidence="1 2" key="1">
    <citation type="submission" date="2019-10" db="EMBL/GenBank/DDBJ databases">
        <authorList>
            <person name="Karimi E."/>
        </authorList>
    </citation>
    <scope>NUCLEOTIDE SEQUENCE [LARGE SCALE GENOMIC DNA]</scope>
    <source>
        <strain evidence="1">Bacillus sp. 71</strain>
    </source>
</reference>
<organism evidence="1 2">
    <name type="scientific">Bacillus mycoides</name>
    <dbReference type="NCBI Taxonomy" id="1405"/>
    <lineage>
        <taxon>Bacteria</taxon>
        <taxon>Bacillati</taxon>
        <taxon>Bacillota</taxon>
        <taxon>Bacilli</taxon>
        <taxon>Bacillales</taxon>
        <taxon>Bacillaceae</taxon>
        <taxon>Bacillus</taxon>
        <taxon>Bacillus cereus group</taxon>
    </lineage>
</organism>